<feature type="compositionally biased region" description="Polar residues" evidence="12">
    <location>
        <begin position="647"/>
        <end position="661"/>
    </location>
</feature>
<feature type="domain" description="Chitin-binding type-1" evidence="14">
    <location>
        <begin position="65"/>
        <end position="110"/>
    </location>
</feature>
<dbReference type="CDD" id="cd00035">
    <property type="entry name" value="ChtBD1"/>
    <property type="match status" value="1"/>
</dbReference>
<dbReference type="InterPro" id="IPR029070">
    <property type="entry name" value="Chitinase_insertion_sf"/>
</dbReference>
<dbReference type="InterPro" id="IPR001002">
    <property type="entry name" value="Chitin-bd_1"/>
</dbReference>
<feature type="domain" description="Chitin-binding type-1" evidence="14">
    <location>
        <begin position="17"/>
        <end position="64"/>
    </location>
</feature>
<feature type="chain" id="PRO_5034588207" description="chitinase" evidence="13">
    <location>
        <begin position="25"/>
        <end position="1722"/>
    </location>
</feature>
<dbReference type="SUPFAM" id="SSF54556">
    <property type="entry name" value="Chitinase insertion domain"/>
    <property type="match status" value="1"/>
</dbReference>
<gene>
    <name evidence="16" type="ORF">GGP41_004937</name>
</gene>
<organism evidence="16 17">
    <name type="scientific">Cochliobolus sativus</name>
    <name type="common">Common root rot and spot blotch fungus</name>
    <name type="synonym">Bipolaris sorokiniana</name>
    <dbReference type="NCBI Taxonomy" id="45130"/>
    <lineage>
        <taxon>Eukaryota</taxon>
        <taxon>Fungi</taxon>
        <taxon>Dikarya</taxon>
        <taxon>Ascomycota</taxon>
        <taxon>Pezizomycotina</taxon>
        <taxon>Dothideomycetes</taxon>
        <taxon>Pleosporomycetidae</taxon>
        <taxon>Pleosporales</taxon>
        <taxon>Pleosporineae</taxon>
        <taxon>Pleosporaceae</taxon>
        <taxon>Bipolaris</taxon>
    </lineage>
</organism>
<keyword evidence="13" id="KW-0732">Signal</keyword>
<comment type="similarity">
    <text evidence="2">Belongs to the glycosyl hydrolase 18 family. Chitinase class V subfamily.</text>
</comment>
<dbReference type="InterPro" id="IPR018371">
    <property type="entry name" value="Chitin-binding_1_CS"/>
</dbReference>
<feature type="disulfide bond" evidence="10">
    <location>
        <begin position="40"/>
        <end position="54"/>
    </location>
</feature>
<evidence type="ECO:0000256" key="12">
    <source>
        <dbReference type="SAM" id="MobiDB-lite"/>
    </source>
</evidence>
<evidence type="ECO:0000256" key="13">
    <source>
        <dbReference type="SAM" id="SignalP"/>
    </source>
</evidence>
<evidence type="ECO:0000256" key="3">
    <source>
        <dbReference type="ARBA" id="ARBA00012729"/>
    </source>
</evidence>
<evidence type="ECO:0000256" key="7">
    <source>
        <dbReference type="ARBA" id="ARBA00023277"/>
    </source>
</evidence>
<dbReference type="GO" id="GO:0008843">
    <property type="term" value="F:endochitinase activity"/>
    <property type="evidence" value="ECO:0007669"/>
    <property type="project" value="UniProtKB-EC"/>
</dbReference>
<dbReference type="PANTHER" id="PTHR11177">
    <property type="entry name" value="CHITINASE"/>
    <property type="match status" value="1"/>
</dbReference>
<dbReference type="Gene3D" id="3.10.50.10">
    <property type="match status" value="1"/>
</dbReference>
<feature type="region of interest" description="Disordered" evidence="12">
    <location>
        <begin position="1676"/>
        <end position="1722"/>
    </location>
</feature>
<comment type="caution">
    <text evidence="16">The sequence shown here is derived from an EMBL/GenBank/DDBJ whole genome shotgun (WGS) entry which is preliminary data.</text>
</comment>
<keyword evidence="5 11" id="KW-0378">Hydrolase</keyword>
<sequence length="1722" mass="192058">MNLSLSRTVLVFFLLVLLSCIASAQQDATCSILKPCKSGCCSSLGNCGFGPDFCGDGCQGTCNAKAECGKYAAEDSFDCPLNVCCSKYGFCGTTSEFCNKDCQNEGGCPPVSRKTCGESTNAMDMPVRVGYYGMWSASRGCDSMQPENIPAGVLTTINLAFAYVSADNEITDDEPGIVARVSRLKKKYSGLRVNIAIGGWVFNDPPTQFRFSNMVSTRPNRDKFVASLVRFIRHYGLNGVDLDWEYPVAEDRGGKKEDYSNFVLLCSEIRDAFDAEDPGWELTLTLPASYWYLRGFNLKNLEKYVDYFNVMTYDIHGLWDQGNVWTGPFLKGHTNLTEIEEGLDLLWRNGVSPDKVVMGFGFYGRSFTMEDTSCTTPPNCRFSGAGFAGDCTREAGILSYSEVQGHKSQLGSQVYYDEQSSVKWMVYGSNQWISYDDEESFEAKKRYMFSRCLRGLMLWSLDLDTQDHQAMTALFGEEAMEKALIQGSGLDADEAGRLAFDLSAYTGERCYTTPTCTDGTDGEKTSDQVCKSGFTPVQLAHAPEQRNSDYDLNGECSEGWWRYICCPTKAQPKNCEWVGAPERSVFGCDRGCGASQIELNVDSYLDAKDFPLCCEPPSRFSQEWPVEPKYLWSNYYDDKDDDVSWDFSNNFGNNNKDTTPNDLEEDPGDDPYGFVMLDGPPGSINDAFHTQFTVLTDEEPVSHKKRSIITTNQTILDTVFDHAEETIRVYCNHPADSKECRKTFYKGAEDTIIRLPDHVGEGPWARIVRMEPEPTSSLPAWAIRKRGLTANQNGVYVLKFDYNFHLIKRDDGPVNMRVDYTNILPYWDEITDSPVKRRKRSMDESLSFLDWKDQVDKAKNSERVKKRASRSDIQTAQMHDVVAAEDAHQLDRRWFGTFVRWLEKLNKIIKTDGGVLPMGLSRAMTLYSGRLRCVNGGTTITAGLDITADFNMKMDAKYSYYFSGTVVPPAVTDMYAYVGVHPSVYAGLGVTGNAELYYQSERRKIIDTLTYPGLAIKGIAAVGPTLDLWGQITGSVILSGDLRVGLEYRFKPVELYFPNNGEARNVLDVQDLEKKEVDQSGLIPTIAGNVRADVDFNIHATPEINLGIIVGGAIGPIKEPLAKAQVSAFANTTLNFHAYAAAGFENADSGWEYGYSVSFLYRFGFGCIASIIKYGKWSPGIFYPISWREIPIVPLTTIKSDQNSKRSLENVPRLSEDPLPNPVFGVGAQLQQVVEAEHNYDNATLFVRQEKPGEETEFPKTEFKLGDFKCTTGGGSRCGASTPASRRRSLEYAANTTDTSPVRRGMEAVRLQKRAATDCPRTFPRLYYNCESTFYDQTLTGPAGVQTFTGICNNIQGFLQNNGLGNTGYQLTWDSETTTQSRRRSSVCDGFCTTQNTNAKLATLGPASGVTNMLNCDEFPFASSEQGGSGFLGVNPTTLTGVVRTCVPTWQNDIQGRCNELLNSLETNVEYFNDPKKPTQDNPYWAPWDRNQAPGGGWLRKDGFDGRNILIPYPQRQPDASGMTANERADPRNLSYKHKRNFLLFLSYPRAGNNPDAQWPNQNYQSGTISGTDRDGPPTTTTVGASTWVMCAVNHMGQQRYRYRQGRHNGMCSDGTRTRPVWRGAFNQLSYFRCKINFVGTPGPAKRDQTPMGHIGGEPYYGIERIDDEMFTALIPNPDHKPETSTADETANGSDEKLFGEALSKPRRDHVQRHSHHHKHSV</sequence>
<dbReference type="InterPro" id="IPR036861">
    <property type="entry name" value="Endochitinase-like_sf"/>
</dbReference>
<proteinExistence type="inferred from homology"/>
<protein>
    <recommendedName>
        <fullName evidence="3">chitinase</fullName>
        <ecNumber evidence="3">3.2.1.14</ecNumber>
    </recommendedName>
</protein>
<keyword evidence="7" id="KW-0119">Carbohydrate metabolism</keyword>
<feature type="signal peptide" evidence="13">
    <location>
        <begin position="1"/>
        <end position="24"/>
    </location>
</feature>
<feature type="region of interest" description="Disordered" evidence="12">
    <location>
        <begin position="647"/>
        <end position="666"/>
    </location>
</feature>
<feature type="disulfide bond" evidence="10">
    <location>
        <begin position="84"/>
        <end position="98"/>
    </location>
</feature>
<evidence type="ECO:0000259" key="15">
    <source>
        <dbReference type="PROSITE" id="PS51910"/>
    </source>
</evidence>
<dbReference type="EC" id="3.2.1.14" evidence="3"/>
<dbReference type="InterPro" id="IPR001579">
    <property type="entry name" value="Glyco_hydro_18_chit_AS"/>
</dbReference>
<dbReference type="GO" id="GO:0006032">
    <property type="term" value="P:chitin catabolic process"/>
    <property type="evidence" value="ECO:0007669"/>
    <property type="project" value="UniProtKB-KW"/>
</dbReference>
<dbReference type="InterPro" id="IPR050314">
    <property type="entry name" value="Glycosyl_Hydrlase_18"/>
</dbReference>
<evidence type="ECO:0000256" key="2">
    <source>
        <dbReference type="ARBA" id="ARBA00008682"/>
    </source>
</evidence>
<feature type="domain" description="GH18" evidence="15">
    <location>
        <begin position="126"/>
        <end position="478"/>
    </location>
</feature>
<dbReference type="SMART" id="SM00270">
    <property type="entry name" value="ChtBD1"/>
    <property type="match status" value="2"/>
</dbReference>
<comment type="catalytic activity">
    <reaction evidence="1">
        <text>Random endo-hydrolysis of N-acetyl-beta-D-glucosaminide (1-&gt;4)-beta-linkages in chitin and chitodextrins.</text>
        <dbReference type="EC" id="3.2.1.14"/>
    </reaction>
</comment>
<evidence type="ECO:0000256" key="11">
    <source>
        <dbReference type="RuleBase" id="RU000489"/>
    </source>
</evidence>
<dbReference type="Pfam" id="PF14040">
    <property type="entry name" value="DNase_NucA_NucB"/>
    <property type="match status" value="1"/>
</dbReference>
<evidence type="ECO:0000256" key="4">
    <source>
        <dbReference type="ARBA" id="ARBA00022669"/>
    </source>
</evidence>
<keyword evidence="6" id="KW-0146">Chitin degradation</keyword>
<dbReference type="GO" id="GO:0000272">
    <property type="term" value="P:polysaccharide catabolic process"/>
    <property type="evidence" value="ECO:0007669"/>
    <property type="project" value="UniProtKB-KW"/>
</dbReference>
<evidence type="ECO:0000259" key="14">
    <source>
        <dbReference type="PROSITE" id="PS50941"/>
    </source>
</evidence>
<dbReference type="Pfam" id="PF00704">
    <property type="entry name" value="Glyco_hydro_18"/>
    <property type="match status" value="1"/>
</dbReference>
<dbReference type="Gene3D" id="3.20.20.80">
    <property type="entry name" value="Glycosidases"/>
    <property type="match status" value="1"/>
</dbReference>
<evidence type="ECO:0000256" key="9">
    <source>
        <dbReference type="ARBA" id="ARBA00023326"/>
    </source>
</evidence>
<keyword evidence="10" id="KW-1015">Disulfide bond</keyword>
<name>A0A8H6DQ93_COCSA</name>
<reference evidence="16" key="1">
    <citation type="submission" date="2019-11" db="EMBL/GenBank/DDBJ databases">
        <title>Bipolaris sorokiniana Genome sequencing.</title>
        <authorList>
            <person name="Wang H."/>
        </authorList>
    </citation>
    <scope>NUCLEOTIDE SEQUENCE</scope>
</reference>
<dbReference type="InterPro" id="IPR011583">
    <property type="entry name" value="Chitinase_II/V-like_cat"/>
</dbReference>
<dbReference type="EMBL" id="WNKQ01000026">
    <property type="protein sequence ID" value="KAF5844199.1"/>
    <property type="molecule type" value="Genomic_DNA"/>
</dbReference>
<dbReference type="PROSITE" id="PS51910">
    <property type="entry name" value="GH18_2"/>
    <property type="match status" value="1"/>
</dbReference>
<dbReference type="InterPro" id="IPR017853">
    <property type="entry name" value="GH"/>
</dbReference>
<comment type="caution">
    <text evidence="10">Lacks conserved residue(s) required for the propagation of feature annotation.</text>
</comment>
<dbReference type="SUPFAM" id="SSF51445">
    <property type="entry name" value="(Trans)glycosidases"/>
    <property type="match status" value="1"/>
</dbReference>
<dbReference type="GO" id="GO:0008061">
    <property type="term" value="F:chitin binding"/>
    <property type="evidence" value="ECO:0007669"/>
    <property type="project" value="UniProtKB-UniRule"/>
</dbReference>
<feature type="disulfide bond" evidence="10">
    <location>
        <begin position="58"/>
        <end position="62"/>
    </location>
</feature>
<feature type="compositionally biased region" description="Polar residues" evidence="12">
    <location>
        <begin position="1684"/>
        <end position="1693"/>
    </location>
</feature>
<keyword evidence="8 11" id="KW-0326">Glycosidase</keyword>
<dbReference type="Proteomes" id="UP000624244">
    <property type="component" value="Unassembled WGS sequence"/>
</dbReference>
<dbReference type="Pfam" id="PF00187">
    <property type="entry name" value="Chitin_bind_1"/>
    <property type="match status" value="1"/>
</dbReference>
<dbReference type="PROSITE" id="PS01095">
    <property type="entry name" value="GH18_1"/>
    <property type="match status" value="1"/>
</dbReference>
<evidence type="ECO:0000256" key="6">
    <source>
        <dbReference type="ARBA" id="ARBA00023024"/>
    </source>
</evidence>
<dbReference type="SMART" id="SM00636">
    <property type="entry name" value="Glyco_18"/>
    <property type="match status" value="1"/>
</dbReference>
<accession>A0A8H6DQ93</accession>
<evidence type="ECO:0000313" key="17">
    <source>
        <dbReference type="Proteomes" id="UP000624244"/>
    </source>
</evidence>
<keyword evidence="4 10" id="KW-0147">Chitin-binding</keyword>
<dbReference type="PROSITE" id="PS50941">
    <property type="entry name" value="CHIT_BIND_I_2"/>
    <property type="match status" value="2"/>
</dbReference>
<feature type="compositionally biased region" description="Basic residues" evidence="12">
    <location>
        <begin position="1705"/>
        <end position="1722"/>
    </location>
</feature>
<dbReference type="InterPro" id="IPR001223">
    <property type="entry name" value="Glyco_hydro18_cat"/>
</dbReference>
<dbReference type="PROSITE" id="PS51257">
    <property type="entry name" value="PROKAR_LIPOPROTEIN"/>
    <property type="match status" value="1"/>
</dbReference>
<evidence type="ECO:0000256" key="1">
    <source>
        <dbReference type="ARBA" id="ARBA00000822"/>
    </source>
</evidence>
<dbReference type="Gene3D" id="3.30.60.10">
    <property type="entry name" value="Endochitinase-like"/>
    <property type="match status" value="1"/>
</dbReference>
<keyword evidence="9" id="KW-0624">Polysaccharide degradation</keyword>
<dbReference type="PANTHER" id="PTHR11177:SF402">
    <property type="entry name" value="CHITINASE"/>
    <property type="match status" value="1"/>
</dbReference>
<dbReference type="PROSITE" id="PS00026">
    <property type="entry name" value="CHIT_BIND_I_1"/>
    <property type="match status" value="1"/>
</dbReference>
<dbReference type="SUPFAM" id="SSF57016">
    <property type="entry name" value="Plant lectins/antimicrobial peptides"/>
    <property type="match status" value="1"/>
</dbReference>
<evidence type="ECO:0000313" key="16">
    <source>
        <dbReference type="EMBL" id="KAF5844199.1"/>
    </source>
</evidence>
<evidence type="ECO:0000256" key="5">
    <source>
        <dbReference type="ARBA" id="ARBA00022801"/>
    </source>
</evidence>
<dbReference type="InterPro" id="IPR029476">
    <property type="entry name" value="DNase_NucA_NucB"/>
</dbReference>
<evidence type="ECO:0000256" key="10">
    <source>
        <dbReference type="PROSITE-ProRule" id="PRU00261"/>
    </source>
</evidence>
<feature type="disulfide bond" evidence="10">
    <location>
        <begin position="79"/>
        <end position="91"/>
    </location>
</feature>
<evidence type="ECO:0000256" key="8">
    <source>
        <dbReference type="ARBA" id="ARBA00023295"/>
    </source>
</evidence>